<organism evidence="2 3">
    <name type="scientific">Phytophthora megakarya</name>
    <dbReference type="NCBI Taxonomy" id="4795"/>
    <lineage>
        <taxon>Eukaryota</taxon>
        <taxon>Sar</taxon>
        <taxon>Stramenopiles</taxon>
        <taxon>Oomycota</taxon>
        <taxon>Peronosporomycetes</taxon>
        <taxon>Peronosporales</taxon>
        <taxon>Peronosporaceae</taxon>
        <taxon>Phytophthora</taxon>
    </lineage>
</organism>
<dbReference type="InterPro" id="IPR013103">
    <property type="entry name" value="RVT_2"/>
</dbReference>
<dbReference type="EMBL" id="NBNE01000114">
    <property type="protein sequence ID" value="OWZ22732.1"/>
    <property type="molecule type" value="Genomic_DNA"/>
</dbReference>
<evidence type="ECO:0000313" key="3">
    <source>
        <dbReference type="Proteomes" id="UP000198211"/>
    </source>
</evidence>
<dbReference type="OrthoDB" id="123721at2759"/>
<dbReference type="Proteomes" id="UP000198211">
    <property type="component" value="Unassembled WGS sequence"/>
</dbReference>
<name>A0A225WYY2_9STRA</name>
<feature type="domain" description="Reverse transcriptase Ty1/copia-type" evidence="1">
    <location>
        <begin position="25"/>
        <end position="114"/>
    </location>
</feature>
<comment type="caution">
    <text evidence="2">The sequence shown here is derived from an EMBL/GenBank/DDBJ whole genome shotgun (WGS) entry which is preliminary data.</text>
</comment>
<reference evidence="3" key="1">
    <citation type="submission" date="2017-03" db="EMBL/GenBank/DDBJ databases">
        <title>Phytopthora megakarya and P. palmivora, two closely related causual agents of cacao black pod achieved similar genome size and gene model numbers by different mechanisms.</title>
        <authorList>
            <person name="Ali S."/>
            <person name="Shao J."/>
            <person name="Larry D.J."/>
            <person name="Kronmiller B."/>
            <person name="Shen D."/>
            <person name="Strem M.D."/>
            <person name="Melnick R.L."/>
            <person name="Guiltinan M.J."/>
            <person name="Tyler B.M."/>
            <person name="Meinhardt L.W."/>
            <person name="Bailey B.A."/>
        </authorList>
    </citation>
    <scope>NUCLEOTIDE SEQUENCE [LARGE SCALE GENOMIC DNA]</scope>
    <source>
        <strain evidence="3">zdho120</strain>
    </source>
</reference>
<dbReference type="Pfam" id="PF07727">
    <property type="entry name" value="RVT_2"/>
    <property type="match status" value="1"/>
</dbReference>
<gene>
    <name evidence="2" type="ORF">PHMEG_0002528</name>
</gene>
<protein>
    <submittedName>
        <fullName evidence="2">Polyprotein</fullName>
    </submittedName>
</protein>
<dbReference type="STRING" id="4795.A0A225WYY2"/>
<dbReference type="AlphaFoldDB" id="A0A225WYY2"/>
<evidence type="ECO:0000313" key="2">
    <source>
        <dbReference type="EMBL" id="OWZ22732.1"/>
    </source>
</evidence>
<sequence length="225" mass="25770">MEVPYGINNTKNVVCRLDKAIYDCVYVNLKEDTYVYVCPYVDDMIIAAKTGEETQEVKTALKNALNMKERGEAKFILGITTTRQRLTISQTRYIDDVVNRFNQQDAKVVENPCEARLKLTKTQSPKTEAEILLMQGNLYRALVGYLLYIPTCTRPDVAHRDSDIAIRRELKQQHWKAAIRVVGYLESTRVLGTAYNDIKRKVKLPMCTAADWGSNHDDTGRYRVP</sequence>
<keyword evidence="3" id="KW-1185">Reference proteome</keyword>
<accession>A0A225WYY2</accession>
<proteinExistence type="predicted"/>
<evidence type="ECO:0000259" key="1">
    <source>
        <dbReference type="Pfam" id="PF07727"/>
    </source>
</evidence>